<dbReference type="InterPro" id="IPR032675">
    <property type="entry name" value="LRR_dom_sf"/>
</dbReference>
<evidence type="ECO:0008006" key="3">
    <source>
        <dbReference type="Google" id="ProtNLM"/>
    </source>
</evidence>
<proteinExistence type="predicted"/>
<dbReference type="AlphaFoldDB" id="A0A433QED4"/>
<keyword evidence="2" id="KW-1185">Reference proteome</keyword>
<organism evidence="1 2">
    <name type="scientific">Jimgerdemannia flammicorona</name>
    <dbReference type="NCBI Taxonomy" id="994334"/>
    <lineage>
        <taxon>Eukaryota</taxon>
        <taxon>Fungi</taxon>
        <taxon>Fungi incertae sedis</taxon>
        <taxon>Mucoromycota</taxon>
        <taxon>Mucoromycotina</taxon>
        <taxon>Endogonomycetes</taxon>
        <taxon>Endogonales</taxon>
        <taxon>Endogonaceae</taxon>
        <taxon>Jimgerdemannia</taxon>
    </lineage>
</organism>
<evidence type="ECO:0000313" key="1">
    <source>
        <dbReference type="EMBL" id="RUS28094.1"/>
    </source>
</evidence>
<comment type="caution">
    <text evidence="1">The sequence shown here is derived from an EMBL/GenBank/DDBJ whole genome shotgun (WGS) entry which is preliminary data.</text>
</comment>
<gene>
    <name evidence="1" type="ORF">BC938DRAFT_482337</name>
</gene>
<dbReference type="EMBL" id="RBNJ01007230">
    <property type="protein sequence ID" value="RUS28094.1"/>
    <property type="molecule type" value="Genomic_DNA"/>
</dbReference>
<reference evidence="1 2" key="1">
    <citation type="journal article" date="2018" name="New Phytol.">
        <title>Phylogenomics of Endogonaceae and evolution of mycorrhizas within Mucoromycota.</title>
        <authorList>
            <person name="Chang Y."/>
            <person name="Desiro A."/>
            <person name="Na H."/>
            <person name="Sandor L."/>
            <person name="Lipzen A."/>
            <person name="Clum A."/>
            <person name="Barry K."/>
            <person name="Grigoriev I.V."/>
            <person name="Martin F.M."/>
            <person name="Stajich J.E."/>
            <person name="Smith M.E."/>
            <person name="Bonito G."/>
            <person name="Spatafora J.W."/>
        </authorList>
    </citation>
    <scope>NUCLEOTIDE SEQUENCE [LARGE SCALE GENOMIC DNA]</scope>
    <source>
        <strain evidence="1 2">AD002</strain>
    </source>
</reference>
<dbReference type="Proteomes" id="UP000274822">
    <property type="component" value="Unassembled WGS sequence"/>
</dbReference>
<sequence>MTALRYFKICNLFVPSPDIAHLIQHFPPTLETLDLLHCRSRTCFVSYPLIHIFILPHPLARLGGIYNIPASDLIRGLTNWGTSPTQLHLFHCRGLYENDVLATVALHCPRLTHLQLWVSTDPEHNQESYWGRRLPTTVPQTITELTLCQVVDSCVELRDFELRNVHGVTDRFLVCCTAQGRTLTRLVLDEIDVQVRGAGIVDVPSWVILEELGIRYSWHVGYEDDDYDDKDDYGGRREKNPTMDPLFVQAVKEGCPALTECQLGPETLISQPMKSIAFLPTYFHEW</sequence>
<dbReference type="SUPFAM" id="SSF52047">
    <property type="entry name" value="RNI-like"/>
    <property type="match status" value="1"/>
</dbReference>
<accession>A0A433QED4</accession>
<name>A0A433QED4_9FUNG</name>
<dbReference type="Gene3D" id="3.80.10.10">
    <property type="entry name" value="Ribonuclease Inhibitor"/>
    <property type="match status" value="1"/>
</dbReference>
<protein>
    <recommendedName>
        <fullName evidence="3">F-box domain-containing protein</fullName>
    </recommendedName>
</protein>
<evidence type="ECO:0000313" key="2">
    <source>
        <dbReference type="Proteomes" id="UP000274822"/>
    </source>
</evidence>